<dbReference type="PaxDb" id="39947-A0A0P0VLJ8"/>
<dbReference type="Proteomes" id="UP000059680">
    <property type="component" value="Chromosome 2"/>
</dbReference>
<name>A0A0P0VLJ8_ORYSJ</name>
<dbReference type="Gramene" id="Os02t0613300-00">
    <property type="protein sequence ID" value="Os02t0613300-00"/>
    <property type="gene ID" value="Os02g0613300"/>
</dbReference>
<reference evidence="1 2" key="2">
    <citation type="journal article" date="2013" name="Plant Cell Physiol.">
        <title>Rice Annotation Project Database (RAP-DB): an integrative and interactive database for rice genomics.</title>
        <authorList>
            <person name="Sakai H."/>
            <person name="Lee S.S."/>
            <person name="Tanaka T."/>
            <person name="Numa H."/>
            <person name="Kim J."/>
            <person name="Kawahara Y."/>
            <person name="Wakimoto H."/>
            <person name="Yang C.C."/>
            <person name="Iwamoto M."/>
            <person name="Abe T."/>
            <person name="Yamada Y."/>
            <person name="Muto A."/>
            <person name="Inokuchi H."/>
            <person name="Ikemura T."/>
            <person name="Matsumoto T."/>
            <person name="Sasaki T."/>
            <person name="Itoh T."/>
        </authorList>
    </citation>
    <scope>NUCLEOTIDE SEQUENCE [LARGE SCALE GENOMIC DNA]</scope>
    <source>
        <strain evidence="2">cv. Nipponbare</strain>
    </source>
</reference>
<accession>A0A0P0VLJ8</accession>
<protein>
    <submittedName>
        <fullName evidence="1">Os02g0613300 protein</fullName>
    </submittedName>
</protein>
<reference evidence="2" key="1">
    <citation type="journal article" date="2005" name="Nature">
        <title>The map-based sequence of the rice genome.</title>
        <authorList>
            <consortium name="International rice genome sequencing project (IRGSP)"/>
            <person name="Matsumoto T."/>
            <person name="Wu J."/>
            <person name="Kanamori H."/>
            <person name="Katayose Y."/>
            <person name="Fujisawa M."/>
            <person name="Namiki N."/>
            <person name="Mizuno H."/>
            <person name="Yamamoto K."/>
            <person name="Antonio B.A."/>
            <person name="Baba T."/>
            <person name="Sakata K."/>
            <person name="Nagamura Y."/>
            <person name="Aoki H."/>
            <person name="Arikawa K."/>
            <person name="Arita K."/>
            <person name="Bito T."/>
            <person name="Chiden Y."/>
            <person name="Fujitsuka N."/>
            <person name="Fukunaka R."/>
            <person name="Hamada M."/>
            <person name="Harada C."/>
            <person name="Hayashi A."/>
            <person name="Hijishita S."/>
            <person name="Honda M."/>
            <person name="Hosokawa S."/>
            <person name="Ichikawa Y."/>
            <person name="Idonuma A."/>
            <person name="Iijima M."/>
            <person name="Ikeda M."/>
            <person name="Ikeno M."/>
            <person name="Ito K."/>
            <person name="Ito S."/>
            <person name="Ito T."/>
            <person name="Ito Y."/>
            <person name="Ito Y."/>
            <person name="Iwabuchi A."/>
            <person name="Kamiya K."/>
            <person name="Karasawa W."/>
            <person name="Kurita K."/>
            <person name="Katagiri S."/>
            <person name="Kikuta A."/>
            <person name="Kobayashi H."/>
            <person name="Kobayashi N."/>
            <person name="Machita K."/>
            <person name="Maehara T."/>
            <person name="Masukawa M."/>
            <person name="Mizubayashi T."/>
            <person name="Mukai Y."/>
            <person name="Nagasaki H."/>
            <person name="Nagata Y."/>
            <person name="Naito S."/>
            <person name="Nakashima M."/>
            <person name="Nakama Y."/>
            <person name="Nakamichi Y."/>
            <person name="Nakamura M."/>
            <person name="Meguro A."/>
            <person name="Negishi M."/>
            <person name="Ohta I."/>
            <person name="Ohta T."/>
            <person name="Okamoto M."/>
            <person name="Ono N."/>
            <person name="Saji S."/>
            <person name="Sakaguchi M."/>
            <person name="Sakai K."/>
            <person name="Shibata M."/>
            <person name="Shimokawa T."/>
            <person name="Song J."/>
            <person name="Takazaki Y."/>
            <person name="Terasawa K."/>
            <person name="Tsugane M."/>
            <person name="Tsuji K."/>
            <person name="Ueda S."/>
            <person name="Waki K."/>
            <person name="Yamagata H."/>
            <person name="Yamamoto M."/>
            <person name="Yamamoto S."/>
            <person name="Yamane H."/>
            <person name="Yoshiki S."/>
            <person name="Yoshihara R."/>
            <person name="Yukawa K."/>
            <person name="Zhong H."/>
            <person name="Yano M."/>
            <person name="Yuan Q."/>
            <person name="Ouyang S."/>
            <person name="Liu J."/>
            <person name="Jones K.M."/>
            <person name="Gansberger K."/>
            <person name="Moffat K."/>
            <person name="Hill J."/>
            <person name="Bera J."/>
            <person name="Fadrosh D."/>
            <person name="Jin S."/>
            <person name="Johri S."/>
            <person name="Kim M."/>
            <person name="Overton L."/>
            <person name="Reardon M."/>
            <person name="Tsitrin T."/>
            <person name="Vuong H."/>
            <person name="Weaver B."/>
            <person name="Ciecko A."/>
            <person name="Tallon L."/>
            <person name="Jackson J."/>
            <person name="Pai G."/>
            <person name="Aken S.V."/>
            <person name="Utterback T."/>
            <person name="Reidmuller S."/>
            <person name="Feldblyum T."/>
            <person name="Hsiao J."/>
            <person name="Zismann V."/>
            <person name="Iobst S."/>
            <person name="de Vazeille A.R."/>
            <person name="Buell C.R."/>
            <person name="Ying K."/>
            <person name="Li Y."/>
            <person name="Lu T."/>
            <person name="Huang Y."/>
            <person name="Zhao Q."/>
            <person name="Feng Q."/>
            <person name="Zhang L."/>
            <person name="Zhu J."/>
            <person name="Weng Q."/>
            <person name="Mu J."/>
            <person name="Lu Y."/>
            <person name="Fan D."/>
            <person name="Liu Y."/>
            <person name="Guan J."/>
            <person name="Zhang Y."/>
            <person name="Yu S."/>
            <person name="Liu X."/>
            <person name="Zhang Y."/>
            <person name="Hong G."/>
            <person name="Han B."/>
            <person name="Choisne N."/>
            <person name="Demange N."/>
            <person name="Orjeda G."/>
            <person name="Samain S."/>
            <person name="Cattolico L."/>
            <person name="Pelletier E."/>
            <person name="Couloux A."/>
            <person name="Segurens B."/>
            <person name="Wincker P."/>
            <person name="D'Hont A."/>
            <person name="Scarpelli C."/>
            <person name="Weissenbach J."/>
            <person name="Salanoubat M."/>
            <person name="Quetier F."/>
            <person name="Yu Y."/>
            <person name="Kim H.R."/>
            <person name="Rambo T."/>
            <person name="Currie J."/>
            <person name="Collura K."/>
            <person name="Luo M."/>
            <person name="Yang T."/>
            <person name="Ammiraju J.S.S."/>
            <person name="Engler F."/>
            <person name="Soderlund C."/>
            <person name="Wing R.A."/>
            <person name="Palmer L.E."/>
            <person name="de la Bastide M."/>
            <person name="Spiegel L."/>
            <person name="Nascimento L."/>
            <person name="Zutavern T."/>
            <person name="O'Shaughnessy A."/>
            <person name="Dike S."/>
            <person name="Dedhia N."/>
            <person name="Preston R."/>
            <person name="Balija V."/>
            <person name="McCombie W.R."/>
            <person name="Chow T."/>
            <person name="Chen H."/>
            <person name="Chung M."/>
            <person name="Chen C."/>
            <person name="Shaw J."/>
            <person name="Wu H."/>
            <person name="Hsiao K."/>
            <person name="Chao Y."/>
            <person name="Chu M."/>
            <person name="Cheng C."/>
            <person name="Hour A."/>
            <person name="Lee P."/>
            <person name="Lin S."/>
            <person name="Lin Y."/>
            <person name="Liou J."/>
            <person name="Liu S."/>
            <person name="Hsing Y."/>
            <person name="Raghuvanshi S."/>
            <person name="Mohanty A."/>
            <person name="Bharti A.K."/>
            <person name="Gaur A."/>
            <person name="Gupta V."/>
            <person name="Kumar D."/>
            <person name="Ravi V."/>
            <person name="Vij S."/>
            <person name="Kapur A."/>
            <person name="Khurana P."/>
            <person name="Khurana P."/>
            <person name="Khurana J.P."/>
            <person name="Tyagi A.K."/>
            <person name="Gaikwad K."/>
            <person name="Singh A."/>
            <person name="Dalal V."/>
            <person name="Srivastava S."/>
            <person name="Dixit A."/>
            <person name="Pal A.K."/>
            <person name="Ghazi I.A."/>
            <person name="Yadav M."/>
            <person name="Pandit A."/>
            <person name="Bhargava A."/>
            <person name="Sureshbabu K."/>
            <person name="Batra K."/>
            <person name="Sharma T.R."/>
            <person name="Mohapatra T."/>
            <person name="Singh N.K."/>
            <person name="Messing J."/>
            <person name="Nelson A.B."/>
            <person name="Fuks G."/>
            <person name="Kavchok S."/>
            <person name="Keizer G."/>
            <person name="Linton E."/>
            <person name="Llaca V."/>
            <person name="Song R."/>
            <person name="Tanyolac B."/>
            <person name="Young S."/>
            <person name="Ho-Il K."/>
            <person name="Hahn J.H."/>
            <person name="Sangsakoo G."/>
            <person name="Vanavichit A."/>
            <person name="de Mattos Luiz.A.T."/>
            <person name="Zimmer P.D."/>
            <person name="Malone G."/>
            <person name="Dellagostin O."/>
            <person name="de Oliveira A.C."/>
            <person name="Bevan M."/>
            <person name="Bancroft I."/>
            <person name="Minx P."/>
            <person name="Cordum H."/>
            <person name="Wilson R."/>
            <person name="Cheng Z."/>
            <person name="Jin W."/>
            <person name="Jiang J."/>
            <person name="Leong S.A."/>
            <person name="Iwama H."/>
            <person name="Gojobori T."/>
            <person name="Itoh T."/>
            <person name="Niimura Y."/>
            <person name="Fujii Y."/>
            <person name="Habara T."/>
            <person name="Sakai H."/>
            <person name="Sato Y."/>
            <person name="Wilson G."/>
            <person name="Kumar K."/>
            <person name="McCouch S."/>
            <person name="Juretic N."/>
            <person name="Hoen D."/>
            <person name="Wright S."/>
            <person name="Bruskiewich R."/>
            <person name="Bureau T."/>
            <person name="Miyao A."/>
            <person name="Hirochika H."/>
            <person name="Nishikawa T."/>
            <person name="Kadowaki K."/>
            <person name="Sugiura M."/>
            <person name="Burr B."/>
            <person name="Sasaki T."/>
        </authorList>
    </citation>
    <scope>NUCLEOTIDE SEQUENCE [LARGE SCALE GENOMIC DNA]</scope>
    <source>
        <strain evidence="2">cv. Nipponbare</strain>
    </source>
</reference>
<dbReference type="AlphaFoldDB" id="A0A0P0VLJ8"/>
<dbReference type="EMBL" id="AP014958">
    <property type="protein sequence ID" value="BAS79738.1"/>
    <property type="molecule type" value="Genomic_DNA"/>
</dbReference>
<keyword evidence="2" id="KW-1185">Reference proteome</keyword>
<evidence type="ECO:0000313" key="1">
    <source>
        <dbReference type="EMBL" id="BAS79738.1"/>
    </source>
</evidence>
<reference evidence="1 2" key="3">
    <citation type="journal article" date="2013" name="Rice">
        <title>Improvement of the Oryza sativa Nipponbare reference genome using next generation sequence and optical map data.</title>
        <authorList>
            <person name="Kawahara Y."/>
            <person name="de la Bastide M."/>
            <person name="Hamilton J.P."/>
            <person name="Kanamori H."/>
            <person name="McCombie W.R."/>
            <person name="Ouyang S."/>
            <person name="Schwartz D.C."/>
            <person name="Tanaka T."/>
            <person name="Wu J."/>
            <person name="Zhou S."/>
            <person name="Childs K.L."/>
            <person name="Davidson R.M."/>
            <person name="Lin H."/>
            <person name="Quesada-Ocampo L."/>
            <person name="Vaillancourt B."/>
            <person name="Sakai H."/>
            <person name="Lee S.S."/>
            <person name="Kim J."/>
            <person name="Numa H."/>
            <person name="Itoh T."/>
            <person name="Buell C.R."/>
            <person name="Matsumoto T."/>
        </authorList>
    </citation>
    <scope>NUCLEOTIDE SEQUENCE [LARGE SCALE GENOMIC DNA]</scope>
    <source>
        <strain evidence="2">cv. Nipponbare</strain>
    </source>
</reference>
<gene>
    <name evidence="1" type="ordered locus">Os02g0613300</name>
    <name evidence="1" type="ORF">OSNPB_020613300</name>
</gene>
<proteinExistence type="predicted"/>
<dbReference type="InParanoid" id="A0A0P0VLJ8"/>
<sequence length="77" mass="9228">MPLRSHYFHPSIIHSRILPQINVLICTIPKSFKQCLRETVRRYQFIKNLLAEIPRQYRKTRILTPKYLAGFGHTKLH</sequence>
<organism evidence="1 2">
    <name type="scientific">Oryza sativa subsp. japonica</name>
    <name type="common">Rice</name>
    <dbReference type="NCBI Taxonomy" id="39947"/>
    <lineage>
        <taxon>Eukaryota</taxon>
        <taxon>Viridiplantae</taxon>
        <taxon>Streptophyta</taxon>
        <taxon>Embryophyta</taxon>
        <taxon>Tracheophyta</taxon>
        <taxon>Spermatophyta</taxon>
        <taxon>Magnoliopsida</taxon>
        <taxon>Liliopsida</taxon>
        <taxon>Poales</taxon>
        <taxon>Poaceae</taxon>
        <taxon>BOP clade</taxon>
        <taxon>Oryzoideae</taxon>
        <taxon>Oryzeae</taxon>
        <taxon>Oryzinae</taxon>
        <taxon>Oryza</taxon>
        <taxon>Oryza sativa</taxon>
    </lineage>
</organism>
<evidence type="ECO:0000313" key="2">
    <source>
        <dbReference type="Proteomes" id="UP000059680"/>
    </source>
</evidence>